<dbReference type="eggNOG" id="ENOG5032QUQ">
    <property type="taxonomic scope" value="Bacteria"/>
</dbReference>
<dbReference type="Gene3D" id="2.40.128.690">
    <property type="entry name" value="YycH protein, domain 3-like"/>
    <property type="match status" value="1"/>
</dbReference>
<dbReference type="AlphaFoldDB" id="F3ZXV9"/>
<keyword evidence="3" id="KW-1185">Reference proteome</keyword>
<keyword evidence="1" id="KW-0732">Signal</keyword>
<evidence type="ECO:0000313" key="2">
    <source>
        <dbReference type="EMBL" id="AEE96629.1"/>
    </source>
</evidence>
<accession>F3ZXV9</accession>
<reference evidence="3" key="1">
    <citation type="submission" date="2010-11" db="EMBL/GenBank/DDBJ databases">
        <title>The complete genome of Mahella australiensis DSM 15567.</title>
        <authorList>
            <consortium name="US DOE Joint Genome Institute (JGI-PGF)"/>
            <person name="Lucas S."/>
            <person name="Copeland A."/>
            <person name="Lapidus A."/>
            <person name="Bruce D."/>
            <person name="Goodwin L."/>
            <person name="Pitluck S."/>
            <person name="Kyrpides N."/>
            <person name="Mavromatis K."/>
            <person name="Pagani I."/>
            <person name="Ivanova N."/>
            <person name="Teshima H."/>
            <person name="Brettin T."/>
            <person name="Detter J.C."/>
            <person name="Han C."/>
            <person name="Tapia R."/>
            <person name="Land M."/>
            <person name="Hauser L."/>
            <person name="Markowitz V."/>
            <person name="Cheng J.-F."/>
            <person name="Hugenholtz P."/>
            <person name="Woyke T."/>
            <person name="Wu D."/>
            <person name="Spring S."/>
            <person name="Pukall R."/>
            <person name="Steenblock K."/>
            <person name="Schneider S."/>
            <person name="Klenk H.-P."/>
            <person name="Eisen J.A."/>
        </authorList>
    </citation>
    <scope>NUCLEOTIDE SEQUENCE [LARGE SCALE GENOMIC DNA]</scope>
    <source>
        <strain evidence="3">DSM 15567 / CIP 107919 / 50-1 BON</strain>
    </source>
</reference>
<dbReference type="EMBL" id="CP002360">
    <property type="protein sequence ID" value="AEE96629.1"/>
    <property type="molecule type" value="Genomic_DNA"/>
</dbReference>
<dbReference type="KEGG" id="mas:Mahau_1436"/>
<proteinExistence type="predicted"/>
<gene>
    <name evidence="2" type="ordered locus">Mahau_1436</name>
</gene>
<dbReference type="RefSeq" id="WP_013781058.1">
    <property type="nucleotide sequence ID" value="NC_015520.1"/>
</dbReference>
<organism evidence="2 3">
    <name type="scientific">Mahella australiensis (strain DSM 15567 / CIP 107919 / 50-1 BON)</name>
    <dbReference type="NCBI Taxonomy" id="697281"/>
    <lineage>
        <taxon>Bacteria</taxon>
        <taxon>Bacillati</taxon>
        <taxon>Bacillota</taxon>
        <taxon>Clostridia</taxon>
        <taxon>Thermoanaerobacterales</taxon>
        <taxon>Thermoanaerobacterales Family IV. Incertae Sedis</taxon>
        <taxon>Mahella</taxon>
    </lineage>
</organism>
<reference evidence="2 3" key="2">
    <citation type="journal article" date="2011" name="Stand. Genomic Sci.">
        <title>Complete genome sequence of Mahella australiensis type strain (50-1 BON).</title>
        <authorList>
            <person name="Sikorski J."/>
            <person name="Teshima H."/>
            <person name="Nolan M."/>
            <person name="Lucas S."/>
            <person name="Hammon N."/>
            <person name="Deshpande S."/>
            <person name="Cheng J.F."/>
            <person name="Pitluck S."/>
            <person name="Liolios K."/>
            <person name="Pagani I."/>
            <person name="Ivanova N."/>
            <person name="Huntemann M."/>
            <person name="Mavromatis K."/>
            <person name="Ovchinikova G."/>
            <person name="Pati A."/>
            <person name="Tapia R."/>
            <person name="Han C."/>
            <person name="Goodwin L."/>
            <person name="Chen A."/>
            <person name="Palaniappan K."/>
            <person name="Land M."/>
            <person name="Hauser L."/>
            <person name="Ngatchou-Djao O.D."/>
            <person name="Rohde M."/>
            <person name="Pukall R."/>
            <person name="Spring S."/>
            <person name="Abt B."/>
            <person name="Goker M."/>
            <person name="Detter J.C."/>
            <person name="Woyke T."/>
            <person name="Bristow J."/>
            <person name="Markowitz V."/>
            <person name="Hugenholtz P."/>
            <person name="Eisen J.A."/>
            <person name="Kyrpides N.C."/>
            <person name="Klenk H.P."/>
            <person name="Lapidus A."/>
        </authorList>
    </citation>
    <scope>NUCLEOTIDE SEQUENCE [LARGE SCALE GENOMIC DNA]</scope>
    <source>
        <strain evidence="3">DSM 15567 / CIP 107919 / 50-1 BON</strain>
    </source>
</reference>
<dbReference type="HOGENOM" id="CLU_715326_0_0_9"/>
<evidence type="ECO:0000313" key="3">
    <source>
        <dbReference type="Proteomes" id="UP000008457"/>
    </source>
</evidence>
<protein>
    <submittedName>
        <fullName evidence="2">Uncharacterized protein</fullName>
    </submittedName>
</protein>
<dbReference type="STRING" id="697281.Mahau_1436"/>
<name>F3ZXV9_MAHA5</name>
<feature type="chain" id="PRO_5003308857" evidence="1">
    <location>
        <begin position="24"/>
        <end position="386"/>
    </location>
</feature>
<sequence>MVKKIIILLICAGIILLTAGCEGDEQNSISNDSQKIALSEYIESIKLPKNLFVTFDPATVSEIASAKAYNITWLKLEPKKTAKHLLRYNVLDTYIYAEGPGFKAGNGKWTEYLNIYDGSVKGGLAYSLVNDENDLLTKLSYVINPSPGLPDGVAQTLGYANKMDYSVKKNLTFSTYEEAVSETGKVLTACGFPTLAMQEVYSLDVETMKAHYQLYINTRGKDEAKDQIQWSKDDECYLIHFRQIVDDIPLINVLWENGIQRNWEPTETQVSVFYSKDGIINVQARGLYELGQEIREGSLISPTDALQIVLDDYKKAIQTSETKIFSMELNYVGIYHGKELQLVPAWVFCISHPIKLKETNEVINEYTYFVINAFTGKQIRTAVDNG</sequence>
<dbReference type="Proteomes" id="UP000008457">
    <property type="component" value="Chromosome"/>
</dbReference>
<feature type="signal peptide" evidence="1">
    <location>
        <begin position="1"/>
        <end position="23"/>
    </location>
</feature>
<dbReference type="PROSITE" id="PS51257">
    <property type="entry name" value="PROKAR_LIPOPROTEIN"/>
    <property type="match status" value="1"/>
</dbReference>
<evidence type="ECO:0000256" key="1">
    <source>
        <dbReference type="SAM" id="SignalP"/>
    </source>
</evidence>